<feature type="region of interest" description="Disordered" evidence="1">
    <location>
        <begin position="218"/>
        <end position="240"/>
    </location>
</feature>
<feature type="region of interest" description="Disordered" evidence="1">
    <location>
        <begin position="278"/>
        <end position="317"/>
    </location>
</feature>
<evidence type="ECO:0000313" key="3">
    <source>
        <dbReference type="EMBL" id="SCB64988.1"/>
    </source>
</evidence>
<organism evidence="3 4">
    <name type="scientific">Gibberella zeae (strain ATCC MYA-4620 / CBS 123657 / FGSC 9075 / NRRL 31084 / PH-1)</name>
    <name type="common">Wheat head blight fungus</name>
    <name type="synonym">Fusarium graminearum</name>
    <dbReference type="NCBI Taxonomy" id="229533"/>
    <lineage>
        <taxon>Eukaryota</taxon>
        <taxon>Fungi</taxon>
        <taxon>Dikarya</taxon>
        <taxon>Ascomycota</taxon>
        <taxon>Pezizomycotina</taxon>
        <taxon>Sordariomycetes</taxon>
        <taxon>Hypocreomycetidae</taxon>
        <taxon>Hypocreales</taxon>
        <taxon>Nectriaceae</taxon>
        <taxon>Fusarium</taxon>
    </lineage>
</organism>
<protein>
    <submittedName>
        <fullName evidence="3">Chromosome 3, complete genome</fullName>
    </submittedName>
</protein>
<dbReference type="VEuPathDB" id="FungiDB:FGRAMPH1_01G20973"/>
<keyword evidence="2" id="KW-0472">Membrane</keyword>
<reference evidence="3 4" key="3">
    <citation type="journal article" date="2015" name="BMC Genomics">
        <title>The completed genome sequence of the pathogenic ascomycete fungus Fusarium graminearum.</title>
        <authorList>
            <person name="King R."/>
            <person name="Urban M."/>
            <person name="Hammond-Kosack M.C."/>
            <person name="Hassani-Pak K."/>
            <person name="Hammond-Kosack K.E."/>
        </authorList>
    </citation>
    <scope>NUCLEOTIDE SEQUENCE [LARGE SCALE GENOMIC DNA]</scope>
    <source>
        <strain evidence="4">ATCC MYA-4620 / CBS 123657 / FGSC 9075 / NRRL 31084 / PH-1</strain>
    </source>
</reference>
<keyword evidence="2" id="KW-1133">Transmembrane helix</keyword>
<keyword evidence="2" id="KW-0812">Transmembrane</keyword>
<dbReference type="EMBL" id="HG970334">
    <property type="protein sequence ID" value="SCB64988.1"/>
    <property type="molecule type" value="Genomic_DNA"/>
</dbReference>
<feature type="transmembrane region" description="Helical" evidence="2">
    <location>
        <begin position="247"/>
        <end position="268"/>
    </location>
</feature>
<feature type="compositionally biased region" description="Polar residues" evidence="1">
    <location>
        <begin position="289"/>
        <end position="306"/>
    </location>
</feature>
<evidence type="ECO:0000256" key="1">
    <source>
        <dbReference type="SAM" id="MobiDB-lite"/>
    </source>
</evidence>
<dbReference type="STRING" id="229533.A0A1C3YKQ4"/>
<dbReference type="InParanoid" id="A0A1C3YKQ4"/>
<keyword evidence="4" id="KW-1185">Reference proteome</keyword>
<dbReference type="CDD" id="cd12087">
    <property type="entry name" value="TM_EGFR-like"/>
    <property type="match status" value="1"/>
</dbReference>
<feature type="compositionally biased region" description="Low complexity" evidence="1">
    <location>
        <begin position="218"/>
        <end position="236"/>
    </location>
</feature>
<gene>
    <name evidence="3" type="ORF">FGRAMPH1_01T20973</name>
</gene>
<reference evidence="4" key="1">
    <citation type="journal article" date="2007" name="Science">
        <title>The Fusarium graminearum genome reveals a link between localized polymorphism and pathogen specialization.</title>
        <authorList>
            <person name="Cuomo C.A."/>
            <person name="Gueldener U."/>
            <person name="Xu J.-R."/>
            <person name="Trail F."/>
            <person name="Turgeon B.G."/>
            <person name="Di Pietro A."/>
            <person name="Walton J.D."/>
            <person name="Ma L.-J."/>
            <person name="Baker S.E."/>
            <person name="Rep M."/>
            <person name="Adam G."/>
            <person name="Antoniw J."/>
            <person name="Baldwin T."/>
            <person name="Calvo S.E."/>
            <person name="Chang Y.-L."/>
            <person name="DeCaprio D."/>
            <person name="Gale L.R."/>
            <person name="Gnerre S."/>
            <person name="Goswami R.S."/>
            <person name="Hammond-Kosack K."/>
            <person name="Harris L.J."/>
            <person name="Hilburn K."/>
            <person name="Kennell J.C."/>
            <person name="Kroken S."/>
            <person name="Magnuson J.K."/>
            <person name="Mannhaupt G."/>
            <person name="Mauceli E.W."/>
            <person name="Mewes H.-W."/>
            <person name="Mitterbauer R."/>
            <person name="Muehlbauer G."/>
            <person name="Muensterkoetter M."/>
            <person name="Nelson D."/>
            <person name="O'Donnell K."/>
            <person name="Ouellet T."/>
            <person name="Qi W."/>
            <person name="Quesneville H."/>
            <person name="Roncero M.I.G."/>
            <person name="Seong K.-Y."/>
            <person name="Tetko I.V."/>
            <person name="Urban M."/>
            <person name="Waalwijk C."/>
            <person name="Ward T.J."/>
            <person name="Yao J."/>
            <person name="Birren B.W."/>
            <person name="Kistler H.C."/>
        </authorList>
    </citation>
    <scope>NUCLEOTIDE SEQUENCE [LARGE SCALE GENOMIC DNA]</scope>
    <source>
        <strain evidence="4">ATCC MYA-4620 / CBS 123657 / FGSC 9075 / NRRL 31084 / PH-1</strain>
    </source>
</reference>
<dbReference type="Proteomes" id="UP000070720">
    <property type="component" value="Chromosome 3"/>
</dbReference>
<evidence type="ECO:0000313" key="4">
    <source>
        <dbReference type="Proteomes" id="UP000070720"/>
    </source>
</evidence>
<proteinExistence type="predicted"/>
<reference evidence="4" key="2">
    <citation type="journal article" date="2010" name="Nature">
        <title>Comparative genomics reveals mobile pathogenicity chromosomes in Fusarium.</title>
        <authorList>
            <person name="Ma L.J."/>
            <person name="van der Does H.C."/>
            <person name="Borkovich K.A."/>
            <person name="Coleman J.J."/>
            <person name="Daboussi M.J."/>
            <person name="Di Pietro A."/>
            <person name="Dufresne M."/>
            <person name="Freitag M."/>
            <person name="Grabherr M."/>
            <person name="Henrissat B."/>
            <person name="Houterman P.M."/>
            <person name="Kang S."/>
            <person name="Shim W.B."/>
            <person name="Woloshuk C."/>
            <person name="Xie X."/>
            <person name="Xu J.R."/>
            <person name="Antoniw J."/>
            <person name="Baker S.E."/>
            <person name="Bluhm B.H."/>
            <person name="Breakspear A."/>
            <person name="Brown D.W."/>
            <person name="Butchko R.A."/>
            <person name="Chapman S."/>
            <person name="Coulson R."/>
            <person name="Coutinho P.M."/>
            <person name="Danchin E.G."/>
            <person name="Diener A."/>
            <person name="Gale L.R."/>
            <person name="Gardiner D.M."/>
            <person name="Goff S."/>
            <person name="Hammond-Kosack K.E."/>
            <person name="Hilburn K."/>
            <person name="Hua-Van A."/>
            <person name="Jonkers W."/>
            <person name="Kazan K."/>
            <person name="Kodira C.D."/>
            <person name="Koehrsen M."/>
            <person name="Kumar L."/>
            <person name="Lee Y.H."/>
            <person name="Li L."/>
            <person name="Manners J.M."/>
            <person name="Miranda-Saavedra D."/>
            <person name="Mukherjee M."/>
            <person name="Park G."/>
            <person name="Park J."/>
            <person name="Park S.Y."/>
            <person name="Proctor R.H."/>
            <person name="Regev A."/>
            <person name="Ruiz-Roldan M.C."/>
            <person name="Sain D."/>
            <person name="Sakthikumar S."/>
            <person name="Sykes S."/>
            <person name="Schwartz D.C."/>
            <person name="Turgeon B.G."/>
            <person name="Wapinski I."/>
            <person name="Yoder O."/>
            <person name="Young S."/>
            <person name="Zeng Q."/>
            <person name="Zhou S."/>
            <person name="Galagan J."/>
            <person name="Cuomo C.A."/>
            <person name="Kistler H.C."/>
            <person name="Rep M."/>
        </authorList>
    </citation>
    <scope>GENOME REANNOTATION</scope>
    <source>
        <strain evidence="4">ATCC MYA-4620 / CBS 123657 / FGSC 9075 / NRRL 31084 / PH-1</strain>
    </source>
</reference>
<sequence>MSTITTASGTASRTNLGPLTTTFTYPASCTVVVQECDACTNGWQAQTCSDNSFNAQGVQDDAECWPPRKGSQSTGVALNGWGFYSPGIECPAGYTTKCVSTDDVDGGFTFQFPLAKSETAIGCCPTGFQCKYTSGVDKAQTCFSIATTGSFAAVQCSSGKSNGFGYLDIPNTVAETNSGSEEAVTVSSFTVYAPLFQLHFKSSDLPSTKTGSITIDSITTSSSGSSSSAEPTQASSSGGGLSTGAKAGIGVGAGLGFIALIGVALFFMRRRKRHTAAPALTEVPKSELTAGQNQHAAELHAQSTPQELPGDSVPRYK</sequence>
<dbReference type="eggNOG" id="ENOG502ST51">
    <property type="taxonomic scope" value="Eukaryota"/>
</dbReference>
<accession>A0A1C3YKQ4</accession>
<evidence type="ECO:0000256" key="2">
    <source>
        <dbReference type="SAM" id="Phobius"/>
    </source>
</evidence>
<dbReference type="AlphaFoldDB" id="A0A1C3YKQ4"/>
<name>A0A1C3YKQ4_GIBZE</name>